<dbReference type="InterPro" id="IPR027417">
    <property type="entry name" value="P-loop_NTPase"/>
</dbReference>
<organism evidence="3 4">
    <name type="scientific">Thermosipho melanesiensis</name>
    <dbReference type="NCBI Taxonomy" id="46541"/>
    <lineage>
        <taxon>Bacteria</taxon>
        <taxon>Thermotogati</taxon>
        <taxon>Thermotogota</taxon>
        <taxon>Thermotogae</taxon>
        <taxon>Thermotogales</taxon>
        <taxon>Fervidobacteriaceae</taxon>
        <taxon>Thermosipho</taxon>
    </lineage>
</organism>
<proteinExistence type="predicted"/>
<sequence length="456" mass="54532">MKFFNRKKELEFFNKLKQDSKKRFVVLHGRRRIGKTTLIRKVFENTDAFYYFVEVKKEETLLKELSLAFSKAVYNNWYDLFLDLFEKYDYVIFDEFQNLFKINPNILFALQHAWDENENRTKLIIPGSYVGLIKKIFTDEKMPLFGRADNIIKIKEFSLKDSLIMLKSFGYDIYESLQIYAMVGGIPKYLWLFETKRSIKQLIYEIFIDEFAPLREEAKNILITEFGSEHKSYFSILESLAGSPKSLSEISDFSKIEKTKLPKYLNELSEVYELISKEQPVFLKKNSRNYKYRIRDFYYNFFFKNIFGNYSIMEFNPEKALEIILNNLNNYIGIQFEEICKRFIQENPEIFGFIPKVIGKQWGKVPYKKGESYDIDIVAYDNDNVIFGECKWKNKKVGINEYKKLLLRSEYLEVGKRKKMYVLFSKSGFEPELEKLRQENLFFITPIDMEKIYGLK</sequence>
<evidence type="ECO:0000259" key="2">
    <source>
        <dbReference type="Pfam" id="PF03008"/>
    </source>
</evidence>
<dbReference type="SUPFAM" id="SSF52980">
    <property type="entry name" value="Restriction endonuclease-like"/>
    <property type="match status" value="1"/>
</dbReference>
<feature type="domain" description="DUF234" evidence="2">
    <location>
        <begin position="302"/>
        <end position="395"/>
    </location>
</feature>
<dbReference type="Gene3D" id="3.40.50.300">
    <property type="entry name" value="P-loop containing nucleotide triphosphate hydrolases"/>
    <property type="match status" value="1"/>
</dbReference>
<dbReference type="InterPro" id="IPR011335">
    <property type="entry name" value="Restrct_endonuc-II-like"/>
</dbReference>
<name>A0ABN4UWP9_9BACT</name>
<dbReference type="EMBL" id="CP007389">
    <property type="protein sequence ID" value="APT74568.1"/>
    <property type="molecule type" value="Genomic_DNA"/>
</dbReference>
<evidence type="ECO:0000313" key="3">
    <source>
        <dbReference type="EMBL" id="APT74568.1"/>
    </source>
</evidence>
<dbReference type="Proteomes" id="UP000185490">
    <property type="component" value="Chromosome"/>
</dbReference>
<evidence type="ECO:0000259" key="1">
    <source>
        <dbReference type="Pfam" id="PF01637"/>
    </source>
</evidence>
<dbReference type="RefSeq" id="WP_012057884.1">
    <property type="nucleotide sequence ID" value="NZ_CP007389.1"/>
</dbReference>
<dbReference type="PANTHER" id="PTHR34704">
    <property type="entry name" value="ATPASE"/>
    <property type="match status" value="1"/>
</dbReference>
<dbReference type="InterPro" id="IPR004256">
    <property type="entry name" value="DUF234"/>
</dbReference>
<dbReference type="PANTHER" id="PTHR34704:SF1">
    <property type="entry name" value="ATPASE"/>
    <property type="match status" value="1"/>
</dbReference>
<gene>
    <name evidence="3" type="ORF">BW47_08905</name>
</gene>
<dbReference type="Pfam" id="PF03008">
    <property type="entry name" value="DUF234"/>
    <property type="match status" value="1"/>
</dbReference>
<keyword evidence="4" id="KW-1185">Reference proteome</keyword>
<protein>
    <submittedName>
        <fullName evidence="3">ATPase</fullName>
    </submittedName>
</protein>
<dbReference type="SUPFAM" id="SSF52540">
    <property type="entry name" value="P-loop containing nucleoside triphosphate hydrolases"/>
    <property type="match status" value="1"/>
</dbReference>
<reference evidence="3 4" key="1">
    <citation type="submission" date="2014-02" db="EMBL/GenBank/DDBJ databases">
        <title>Diversity of Thermotogales isolates from hydrothermal vents.</title>
        <authorList>
            <person name="Haverkamp T.H.A."/>
            <person name="Lossouarn J."/>
            <person name="Geslin C."/>
            <person name="Nesbo C.L."/>
        </authorList>
    </citation>
    <scope>NUCLEOTIDE SEQUENCE [LARGE SCALE GENOMIC DNA]</scope>
    <source>
        <strain evidence="3 4">431</strain>
    </source>
</reference>
<dbReference type="InterPro" id="IPR011579">
    <property type="entry name" value="ATPase_dom"/>
</dbReference>
<feature type="domain" description="ATPase" evidence="1">
    <location>
        <begin position="3"/>
        <end position="191"/>
    </location>
</feature>
<dbReference type="Pfam" id="PF01637">
    <property type="entry name" value="ATPase_2"/>
    <property type="match status" value="1"/>
</dbReference>
<accession>A0ABN4UWP9</accession>
<evidence type="ECO:0000313" key="4">
    <source>
        <dbReference type="Proteomes" id="UP000185490"/>
    </source>
</evidence>